<dbReference type="EMBL" id="MU275977">
    <property type="protein sequence ID" value="KAI0044623.1"/>
    <property type="molecule type" value="Genomic_DNA"/>
</dbReference>
<protein>
    <submittedName>
        <fullName evidence="1">Uncharacterized protein</fullName>
    </submittedName>
</protein>
<name>A0ACB8RKG3_9AGAM</name>
<dbReference type="Proteomes" id="UP000814033">
    <property type="component" value="Unassembled WGS sequence"/>
</dbReference>
<proteinExistence type="predicted"/>
<organism evidence="1 2">
    <name type="scientific">Auriscalpium vulgare</name>
    <dbReference type="NCBI Taxonomy" id="40419"/>
    <lineage>
        <taxon>Eukaryota</taxon>
        <taxon>Fungi</taxon>
        <taxon>Dikarya</taxon>
        <taxon>Basidiomycota</taxon>
        <taxon>Agaricomycotina</taxon>
        <taxon>Agaricomycetes</taxon>
        <taxon>Russulales</taxon>
        <taxon>Auriscalpiaceae</taxon>
        <taxon>Auriscalpium</taxon>
    </lineage>
</organism>
<sequence length="178" mass="20239">MHRYQSTRPFYSYEDRVQLMDMVTNELEALRREHGASGPFDQATSSRFFPSFRGCIHPDAKNELAEAHAAFLYISSYWAACKTAPKREALLTSESEWPANYFASLKRELSWAIERIRELKEPESPVLRALGSDIIAARAYNTALKFCSQITVWIENEYNNPTVGTAGGRPLNLPSRNS</sequence>
<accession>A0ACB8RKG3</accession>
<reference evidence="1" key="1">
    <citation type="submission" date="2021-02" db="EMBL/GenBank/DDBJ databases">
        <authorList>
            <consortium name="DOE Joint Genome Institute"/>
            <person name="Ahrendt S."/>
            <person name="Looney B.P."/>
            <person name="Miyauchi S."/>
            <person name="Morin E."/>
            <person name="Drula E."/>
            <person name="Courty P.E."/>
            <person name="Chicoki N."/>
            <person name="Fauchery L."/>
            <person name="Kohler A."/>
            <person name="Kuo A."/>
            <person name="Labutti K."/>
            <person name="Pangilinan J."/>
            <person name="Lipzen A."/>
            <person name="Riley R."/>
            <person name="Andreopoulos W."/>
            <person name="He G."/>
            <person name="Johnson J."/>
            <person name="Barry K.W."/>
            <person name="Grigoriev I.V."/>
            <person name="Nagy L."/>
            <person name="Hibbett D."/>
            <person name="Henrissat B."/>
            <person name="Matheny P.B."/>
            <person name="Labbe J."/>
            <person name="Martin F."/>
        </authorList>
    </citation>
    <scope>NUCLEOTIDE SEQUENCE</scope>
    <source>
        <strain evidence="1">FP105234-sp</strain>
    </source>
</reference>
<gene>
    <name evidence="1" type="ORF">FA95DRAFT_1562084</name>
</gene>
<reference evidence="1" key="2">
    <citation type="journal article" date="2022" name="New Phytol.">
        <title>Evolutionary transition to the ectomycorrhizal habit in the genomes of a hyperdiverse lineage of mushroom-forming fungi.</title>
        <authorList>
            <person name="Looney B."/>
            <person name="Miyauchi S."/>
            <person name="Morin E."/>
            <person name="Drula E."/>
            <person name="Courty P.E."/>
            <person name="Kohler A."/>
            <person name="Kuo A."/>
            <person name="LaButti K."/>
            <person name="Pangilinan J."/>
            <person name="Lipzen A."/>
            <person name="Riley R."/>
            <person name="Andreopoulos W."/>
            <person name="He G."/>
            <person name="Johnson J."/>
            <person name="Nolan M."/>
            <person name="Tritt A."/>
            <person name="Barry K.W."/>
            <person name="Grigoriev I.V."/>
            <person name="Nagy L.G."/>
            <person name="Hibbett D."/>
            <person name="Henrissat B."/>
            <person name="Matheny P.B."/>
            <person name="Labbe J."/>
            <person name="Martin F.M."/>
        </authorList>
    </citation>
    <scope>NUCLEOTIDE SEQUENCE</scope>
    <source>
        <strain evidence="1">FP105234-sp</strain>
    </source>
</reference>
<evidence type="ECO:0000313" key="1">
    <source>
        <dbReference type="EMBL" id="KAI0044623.1"/>
    </source>
</evidence>
<comment type="caution">
    <text evidence="1">The sequence shown here is derived from an EMBL/GenBank/DDBJ whole genome shotgun (WGS) entry which is preliminary data.</text>
</comment>
<keyword evidence="2" id="KW-1185">Reference proteome</keyword>
<evidence type="ECO:0000313" key="2">
    <source>
        <dbReference type="Proteomes" id="UP000814033"/>
    </source>
</evidence>